<dbReference type="EMBL" id="CP159373">
    <property type="protein sequence ID" value="XCN73148.1"/>
    <property type="molecule type" value="Genomic_DNA"/>
</dbReference>
<reference evidence="1" key="1">
    <citation type="journal article" date="2024" name="Syst. Appl. Microbiol.">
        <title>First single-strain enrichments of Electrothrix cable bacteria, description of E. aestuarii sp. nov. and E. rattekaaiensis sp. nov., and proposal of a cable bacteria taxonomy following the rules of the SeqCode.</title>
        <authorList>
            <person name="Plum-Jensen L.E."/>
            <person name="Schramm A."/>
            <person name="Marshall I.P.G."/>
        </authorList>
    </citation>
    <scope>NUCLEOTIDE SEQUENCE</scope>
    <source>
        <strain evidence="1">Rat1</strain>
    </source>
</reference>
<organism evidence="1">
    <name type="scientific">Candidatus Electrothrix aestuarii</name>
    <dbReference type="NCBI Taxonomy" id="3062594"/>
    <lineage>
        <taxon>Bacteria</taxon>
        <taxon>Pseudomonadati</taxon>
        <taxon>Thermodesulfobacteriota</taxon>
        <taxon>Desulfobulbia</taxon>
        <taxon>Desulfobulbales</taxon>
        <taxon>Desulfobulbaceae</taxon>
        <taxon>Candidatus Electrothrix</taxon>
    </lineage>
</organism>
<protein>
    <submittedName>
        <fullName evidence="1">Uncharacterized protein</fullName>
    </submittedName>
</protein>
<dbReference type="KEGG" id="eaj:Q3M24_23240"/>
<dbReference type="AlphaFoldDB" id="A0AAU8LV33"/>
<gene>
    <name evidence="1" type="ORF">Q3M24_23240</name>
</gene>
<sequence>MFSTGRIAYRAADSFSCTNKRTFDSLSSLFVVLLISSFFPNFSNNNVKIGLVGQMTCLPPAKTKIFLSGNVRRNTDNLPVYTCINATLTAEAITEEAEGDSFFQHIKTERSGSAYII</sequence>
<proteinExistence type="predicted"/>
<accession>A0AAU8LV33</accession>
<name>A0AAU8LV33_9BACT</name>
<evidence type="ECO:0000313" key="1">
    <source>
        <dbReference type="EMBL" id="XCN73148.1"/>
    </source>
</evidence>
<reference evidence="1" key="2">
    <citation type="submission" date="2024-06" db="EMBL/GenBank/DDBJ databases">
        <authorList>
            <person name="Plum-Jensen L.E."/>
            <person name="Schramm A."/>
            <person name="Marshall I.P.G."/>
        </authorList>
    </citation>
    <scope>NUCLEOTIDE SEQUENCE</scope>
    <source>
        <strain evidence="1">Rat1</strain>
    </source>
</reference>